<keyword evidence="4" id="KW-0677">Repeat</keyword>
<keyword evidence="8" id="KW-1015">Disulfide bond</keyword>
<dbReference type="Pfam" id="PF25059">
    <property type="entry name" value="FN3_DSCAM-DSCAML_C"/>
    <property type="match status" value="1"/>
</dbReference>
<dbReference type="EMBL" id="JABSTU010000007">
    <property type="protein sequence ID" value="KAH8025624.1"/>
    <property type="molecule type" value="Genomic_DNA"/>
</dbReference>
<dbReference type="SUPFAM" id="SSF49265">
    <property type="entry name" value="Fibronectin type III"/>
    <property type="match status" value="2"/>
</dbReference>
<accession>A0A9J6DV98</accession>
<dbReference type="InterPro" id="IPR003961">
    <property type="entry name" value="FN3_dom"/>
</dbReference>
<organism evidence="12 13">
    <name type="scientific">Rhipicephalus microplus</name>
    <name type="common">Cattle tick</name>
    <name type="synonym">Boophilus microplus</name>
    <dbReference type="NCBI Taxonomy" id="6941"/>
    <lineage>
        <taxon>Eukaryota</taxon>
        <taxon>Metazoa</taxon>
        <taxon>Ecdysozoa</taxon>
        <taxon>Arthropoda</taxon>
        <taxon>Chelicerata</taxon>
        <taxon>Arachnida</taxon>
        <taxon>Acari</taxon>
        <taxon>Parasitiformes</taxon>
        <taxon>Ixodida</taxon>
        <taxon>Ixodoidea</taxon>
        <taxon>Ixodidae</taxon>
        <taxon>Rhipicephalinae</taxon>
        <taxon>Rhipicephalus</taxon>
        <taxon>Boophilus</taxon>
    </lineage>
</organism>
<feature type="domain" description="Fibronectin type-III" evidence="11">
    <location>
        <begin position="204"/>
        <end position="309"/>
    </location>
</feature>
<dbReference type="SMART" id="SM00060">
    <property type="entry name" value="FN3"/>
    <property type="match status" value="3"/>
</dbReference>
<evidence type="ECO:0000256" key="9">
    <source>
        <dbReference type="ARBA" id="ARBA00023319"/>
    </source>
</evidence>
<dbReference type="InterPro" id="IPR050964">
    <property type="entry name" value="Striated_Muscle_Regulatory"/>
</dbReference>
<dbReference type="Proteomes" id="UP000821866">
    <property type="component" value="Unassembled WGS sequence"/>
</dbReference>
<evidence type="ECO:0000256" key="1">
    <source>
        <dbReference type="ARBA" id="ARBA00004167"/>
    </source>
</evidence>
<comment type="subcellular location">
    <subcellularLocation>
        <location evidence="1">Membrane</location>
        <topology evidence="1">Single-pass membrane protein</topology>
    </subcellularLocation>
</comment>
<dbReference type="InterPro" id="IPR036116">
    <property type="entry name" value="FN3_sf"/>
</dbReference>
<dbReference type="CDD" id="cd00063">
    <property type="entry name" value="FN3"/>
    <property type="match status" value="3"/>
</dbReference>
<sequence>MIRLDDNNRSNIDGLGPQEALEAVLVLLEPPEEDTNGPVQGYYVGYRVRGSGLPYSYKTLQSSAQSSPGENQHQECHLRELRPRTRYTIVVQAFNAKGAGPASEEVAVQTLDFDRPGAPRLKLVSSTSSSINLSWDVSSDQPVDAATSSDWSSVQADAERSTHAFHGLGCGRSYAFYVVAFNGAGRGARSNVVLAKTDGSVPVAPDMREFVTANVTWVTLRLGTWRSGGCPISSFTILYKRQSSPDDWTPAATRPAYELSLAHYTYVTIDDLTPATWYQMLVTAENEAGATEAEYVFATLTVSGGTVPPPHWIQVIESQRRRIHVIVPVVCFLVVTLLVTVVVGCTVSRRRVAALQRRRLSWRPGDAGQASRTIMKSIDTVPMTVWEKAGLEAPARIPPAEKVYWPSPLRSRAASGNVPADGDGGRCKTWAHSLATIHEDYKVEAAATSGRKPDHMYAVPFALTNTLQKVRRLFEIRHGYLVVLVPDC</sequence>
<keyword evidence="13" id="KW-1185">Reference proteome</keyword>
<evidence type="ECO:0000256" key="3">
    <source>
        <dbReference type="ARBA" id="ARBA00022729"/>
    </source>
</evidence>
<gene>
    <name evidence="12" type="ORF">HPB51_010685</name>
</gene>
<dbReference type="InterPro" id="IPR056754">
    <property type="entry name" value="DSCAM/DSCAML_C"/>
</dbReference>
<evidence type="ECO:0000313" key="13">
    <source>
        <dbReference type="Proteomes" id="UP000821866"/>
    </source>
</evidence>
<comment type="caution">
    <text evidence="12">The sequence shown here is derived from an EMBL/GenBank/DDBJ whole genome shotgun (WGS) entry which is preliminary data.</text>
</comment>
<reference evidence="12" key="2">
    <citation type="submission" date="2021-09" db="EMBL/GenBank/DDBJ databases">
        <authorList>
            <person name="Jia N."/>
            <person name="Wang J."/>
            <person name="Shi W."/>
            <person name="Du L."/>
            <person name="Sun Y."/>
            <person name="Zhan W."/>
            <person name="Jiang J."/>
            <person name="Wang Q."/>
            <person name="Zhang B."/>
            <person name="Ji P."/>
            <person name="Sakyi L.B."/>
            <person name="Cui X."/>
            <person name="Yuan T."/>
            <person name="Jiang B."/>
            <person name="Yang W."/>
            <person name="Lam T.T.-Y."/>
            <person name="Chang Q."/>
            <person name="Ding S."/>
            <person name="Wang X."/>
            <person name="Zhu J."/>
            <person name="Ruan X."/>
            <person name="Zhao L."/>
            <person name="Wei J."/>
            <person name="Que T."/>
            <person name="Du C."/>
            <person name="Cheng J."/>
            <person name="Dai P."/>
            <person name="Han X."/>
            <person name="Huang E."/>
            <person name="Gao Y."/>
            <person name="Liu J."/>
            <person name="Shao H."/>
            <person name="Ye R."/>
            <person name="Li L."/>
            <person name="Wei W."/>
            <person name="Wang X."/>
            <person name="Wang C."/>
            <person name="Huo Q."/>
            <person name="Li W."/>
            <person name="Guo W."/>
            <person name="Chen H."/>
            <person name="Chen S."/>
            <person name="Zhou L."/>
            <person name="Zhou L."/>
            <person name="Ni X."/>
            <person name="Tian J."/>
            <person name="Zhou Y."/>
            <person name="Sheng Y."/>
            <person name="Liu T."/>
            <person name="Pan Y."/>
            <person name="Xia L."/>
            <person name="Li J."/>
            <person name="Zhao F."/>
            <person name="Cao W."/>
        </authorList>
    </citation>
    <scope>NUCLEOTIDE SEQUENCE</scope>
    <source>
        <strain evidence="12">Rmic-2018</strain>
        <tissue evidence="12">Larvae</tissue>
    </source>
</reference>
<keyword evidence="3" id="KW-0732">Signal</keyword>
<evidence type="ECO:0000256" key="4">
    <source>
        <dbReference type="ARBA" id="ARBA00022737"/>
    </source>
</evidence>
<evidence type="ECO:0000256" key="5">
    <source>
        <dbReference type="ARBA" id="ARBA00022889"/>
    </source>
</evidence>
<dbReference type="Gene3D" id="2.60.40.10">
    <property type="entry name" value="Immunoglobulins"/>
    <property type="match status" value="3"/>
</dbReference>
<dbReference type="AlphaFoldDB" id="A0A9J6DV98"/>
<dbReference type="GO" id="GO:0016020">
    <property type="term" value="C:membrane"/>
    <property type="evidence" value="ECO:0007669"/>
    <property type="project" value="UniProtKB-SubCell"/>
</dbReference>
<keyword evidence="6 10" id="KW-1133">Transmembrane helix</keyword>
<evidence type="ECO:0000256" key="6">
    <source>
        <dbReference type="ARBA" id="ARBA00022989"/>
    </source>
</evidence>
<keyword evidence="7 10" id="KW-0472">Membrane</keyword>
<dbReference type="GO" id="GO:0007156">
    <property type="term" value="P:homophilic cell adhesion via plasma membrane adhesion molecules"/>
    <property type="evidence" value="ECO:0007669"/>
    <property type="project" value="TreeGrafter"/>
</dbReference>
<dbReference type="InterPro" id="IPR013783">
    <property type="entry name" value="Ig-like_fold"/>
</dbReference>
<feature type="domain" description="Fibronectin type-III" evidence="11">
    <location>
        <begin position="115"/>
        <end position="200"/>
    </location>
</feature>
<evidence type="ECO:0000256" key="2">
    <source>
        <dbReference type="ARBA" id="ARBA00022692"/>
    </source>
</evidence>
<dbReference type="PANTHER" id="PTHR13817">
    <property type="entry name" value="TITIN"/>
    <property type="match status" value="1"/>
</dbReference>
<keyword evidence="2 10" id="KW-0812">Transmembrane</keyword>
<dbReference type="VEuPathDB" id="VectorBase:LOC119169359"/>
<evidence type="ECO:0000256" key="7">
    <source>
        <dbReference type="ARBA" id="ARBA00023136"/>
    </source>
</evidence>
<name>A0A9J6DV98_RHIMP</name>
<keyword evidence="5" id="KW-0130">Cell adhesion</keyword>
<protein>
    <recommendedName>
        <fullName evidence="11">Fibronectin type-III domain-containing protein</fullName>
    </recommendedName>
</protein>
<evidence type="ECO:0000256" key="8">
    <source>
        <dbReference type="ARBA" id="ARBA00023157"/>
    </source>
</evidence>
<dbReference type="PROSITE" id="PS50853">
    <property type="entry name" value="FN3"/>
    <property type="match status" value="3"/>
</dbReference>
<proteinExistence type="predicted"/>
<dbReference type="Pfam" id="PF00041">
    <property type="entry name" value="fn3"/>
    <property type="match status" value="2"/>
</dbReference>
<feature type="domain" description="Fibronectin type-III" evidence="11">
    <location>
        <begin position="8"/>
        <end position="113"/>
    </location>
</feature>
<dbReference type="GO" id="GO:0045202">
    <property type="term" value="C:synapse"/>
    <property type="evidence" value="ECO:0007669"/>
    <property type="project" value="TreeGrafter"/>
</dbReference>
<feature type="transmembrane region" description="Helical" evidence="10">
    <location>
        <begin position="325"/>
        <end position="348"/>
    </location>
</feature>
<evidence type="ECO:0000313" key="12">
    <source>
        <dbReference type="EMBL" id="KAH8025624.1"/>
    </source>
</evidence>
<evidence type="ECO:0000256" key="10">
    <source>
        <dbReference type="SAM" id="Phobius"/>
    </source>
</evidence>
<dbReference type="PANTHER" id="PTHR13817:SF102">
    <property type="entry name" value="DOWN SYNDROME CELL ADHESION MOLECULE-LIKE PROTEIN DSCAM2"/>
    <property type="match status" value="1"/>
</dbReference>
<reference evidence="12" key="1">
    <citation type="journal article" date="2020" name="Cell">
        <title>Large-Scale Comparative Analyses of Tick Genomes Elucidate Their Genetic Diversity and Vector Capacities.</title>
        <authorList>
            <consortium name="Tick Genome and Microbiome Consortium (TIGMIC)"/>
            <person name="Jia N."/>
            <person name="Wang J."/>
            <person name="Shi W."/>
            <person name="Du L."/>
            <person name="Sun Y."/>
            <person name="Zhan W."/>
            <person name="Jiang J.F."/>
            <person name="Wang Q."/>
            <person name="Zhang B."/>
            <person name="Ji P."/>
            <person name="Bell-Sakyi L."/>
            <person name="Cui X.M."/>
            <person name="Yuan T.T."/>
            <person name="Jiang B.G."/>
            <person name="Yang W.F."/>
            <person name="Lam T.T."/>
            <person name="Chang Q.C."/>
            <person name="Ding S.J."/>
            <person name="Wang X.J."/>
            <person name="Zhu J.G."/>
            <person name="Ruan X.D."/>
            <person name="Zhao L."/>
            <person name="Wei J.T."/>
            <person name="Ye R.Z."/>
            <person name="Que T.C."/>
            <person name="Du C.H."/>
            <person name="Zhou Y.H."/>
            <person name="Cheng J.X."/>
            <person name="Dai P.F."/>
            <person name="Guo W.B."/>
            <person name="Han X.H."/>
            <person name="Huang E.J."/>
            <person name="Li L.F."/>
            <person name="Wei W."/>
            <person name="Gao Y.C."/>
            <person name="Liu J.Z."/>
            <person name="Shao H.Z."/>
            <person name="Wang X."/>
            <person name="Wang C.C."/>
            <person name="Yang T.C."/>
            <person name="Huo Q.B."/>
            <person name="Li W."/>
            <person name="Chen H.Y."/>
            <person name="Chen S.E."/>
            <person name="Zhou L.G."/>
            <person name="Ni X.B."/>
            <person name="Tian J.H."/>
            <person name="Sheng Y."/>
            <person name="Liu T."/>
            <person name="Pan Y.S."/>
            <person name="Xia L.Y."/>
            <person name="Li J."/>
            <person name="Zhao F."/>
            <person name="Cao W.C."/>
        </authorList>
    </citation>
    <scope>NUCLEOTIDE SEQUENCE</scope>
    <source>
        <strain evidence="12">Rmic-2018</strain>
    </source>
</reference>
<evidence type="ECO:0000259" key="11">
    <source>
        <dbReference type="PROSITE" id="PS50853"/>
    </source>
</evidence>
<keyword evidence="9" id="KW-0393">Immunoglobulin domain</keyword>
<dbReference type="VEuPathDB" id="VectorBase:LOC119169567"/>
<dbReference type="GO" id="GO:0007416">
    <property type="term" value="P:synapse assembly"/>
    <property type="evidence" value="ECO:0007669"/>
    <property type="project" value="TreeGrafter"/>
</dbReference>